<dbReference type="CDD" id="cd04088">
    <property type="entry name" value="EFG_mtEFG_II"/>
    <property type="match status" value="1"/>
</dbReference>
<dbReference type="Gene3D" id="2.40.30.10">
    <property type="entry name" value="Translation factors"/>
    <property type="match status" value="1"/>
</dbReference>
<dbReference type="GO" id="GO:0003924">
    <property type="term" value="F:GTPase activity"/>
    <property type="evidence" value="ECO:0007669"/>
    <property type="project" value="InterPro"/>
</dbReference>
<dbReference type="OrthoDB" id="9801591at2"/>
<dbReference type="InterPro" id="IPR053905">
    <property type="entry name" value="EF-G-like_DII"/>
</dbReference>
<dbReference type="InterPro" id="IPR005225">
    <property type="entry name" value="Small_GTP-bd"/>
</dbReference>
<reference evidence="7 8" key="1">
    <citation type="journal article" date="2014" name="Int. J. Syst. Evol. Microbiol.">
        <title>Phaeodactylibacter xiamenensis gen. nov., sp. nov., a member of the family Saprospiraceae isolated from the marine alga Phaeodactylum tricornutum.</title>
        <authorList>
            <person name="Chen Z.Jr."/>
            <person name="Lei X."/>
            <person name="Lai Q."/>
            <person name="Li Y."/>
            <person name="Zhang B."/>
            <person name="Zhang J."/>
            <person name="Zhang H."/>
            <person name="Yang L."/>
            <person name="Zheng W."/>
            <person name="Tian Y."/>
            <person name="Yu Z."/>
            <person name="Xu H.Jr."/>
            <person name="Zheng T."/>
        </authorList>
    </citation>
    <scope>NUCLEOTIDE SEQUENCE [LARGE SCALE GENOMIC DNA]</scope>
    <source>
        <strain evidence="7 8">KD52</strain>
    </source>
</reference>
<comment type="caution">
    <text evidence="7">The sequence shown here is derived from an EMBL/GenBank/DDBJ whole genome shotgun (WGS) entry which is preliminary data.</text>
</comment>
<keyword evidence="7" id="KW-0251">Elongation factor</keyword>
<dbReference type="InterPro" id="IPR027417">
    <property type="entry name" value="P-loop_NTPase"/>
</dbReference>
<dbReference type="InterPro" id="IPR047872">
    <property type="entry name" value="EFG_IV"/>
</dbReference>
<dbReference type="FunFam" id="3.30.70.240:FF:000001">
    <property type="entry name" value="Elongation factor G"/>
    <property type="match status" value="1"/>
</dbReference>
<dbReference type="SUPFAM" id="SSF52540">
    <property type="entry name" value="P-loop containing nucleoside triphosphate hydrolases"/>
    <property type="match status" value="1"/>
</dbReference>
<dbReference type="GO" id="GO:0003746">
    <property type="term" value="F:translation elongation factor activity"/>
    <property type="evidence" value="ECO:0007669"/>
    <property type="project" value="UniProtKB-KW"/>
</dbReference>
<keyword evidence="8" id="KW-1185">Reference proteome</keyword>
<evidence type="ECO:0000313" key="8">
    <source>
        <dbReference type="Proteomes" id="UP000029736"/>
    </source>
</evidence>
<dbReference type="Pfam" id="PF00679">
    <property type="entry name" value="EFG_C"/>
    <property type="match status" value="1"/>
</dbReference>
<dbReference type="Gene3D" id="3.40.50.300">
    <property type="entry name" value="P-loop containing nucleotide triphosphate hydrolases"/>
    <property type="match status" value="1"/>
</dbReference>
<dbReference type="GO" id="GO:0032790">
    <property type="term" value="P:ribosome disassembly"/>
    <property type="evidence" value="ECO:0007669"/>
    <property type="project" value="TreeGrafter"/>
</dbReference>
<organism evidence="7 8">
    <name type="scientific">Phaeodactylibacter xiamenensis</name>
    <dbReference type="NCBI Taxonomy" id="1524460"/>
    <lineage>
        <taxon>Bacteria</taxon>
        <taxon>Pseudomonadati</taxon>
        <taxon>Bacteroidota</taxon>
        <taxon>Saprospiria</taxon>
        <taxon>Saprospirales</taxon>
        <taxon>Haliscomenobacteraceae</taxon>
        <taxon>Phaeodactylibacter</taxon>
    </lineage>
</organism>
<dbReference type="SMART" id="SM00889">
    <property type="entry name" value="EFG_IV"/>
    <property type="match status" value="1"/>
</dbReference>
<dbReference type="Proteomes" id="UP000029736">
    <property type="component" value="Unassembled WGS sequence"/>
</dbReference>
<accession>A0A098S1K5</accession>
<dbReference type="InterPro" id="IPR035649">
    <property type="entry name" value="EFG_V"/>
</dbReference>
<dbReference type="InterPro" id="IPR000640">
    <property type="entry name" value="EFG_V-like"/>
</dbReference>
<dbReference type="STRING" id="1524460.IX84_30320"/>
<evidence type="ECO:0000259" key="6">
    <source>
        <dbReference type="PROSITE" id="PS51722"/>
    </source>
</evidence>
<keyword evidence="7" id="KW-0648">Protein biosynthesis</keyword>
<dbReference type="SMART" id="SM00838">
    <property type="entry name" value="EFG_C"/>
    <property type="match status" value="1"/>
</dbReference>
<dbReference type="GO" id="GO:0005525">
    <property type="term" value="F:GTP binding"/>
    <property type="evidence" value="ECO:0007669"/>
    <property type="project" value="UniProtKB-KW"/>
</dbReference>
<dbReference type="InterPro" id="IPR000795">
    <property type="entry name" value="T_Tr_GTP-bd_dom"/>
</dbReference>
<dbReference type="PANTHER" id="PTHR43261">
    <property type="entry name" value="TRANSLATION ELONGATION FACTOR G-RELATED"/>
    <property type="match status" value="1"/>
</dbReference>
<dbReference type="SUPFAM" id="SSF54211">
    <property type="entry name" value="Ribosomal protein S5 domain 2-like"/>
    <property type="match status" value="1"/>
</dbReference>
<evidence type="ECO:0000256" key="4">
    <source>
        <dbReference type="ARBA" id="ARBA00023134"/>
    </source>
</evidence>
<dbReference type="CDD" id="cd03713">
    <property type="entry name" value="EFG_mtEFG_C"/>
    <property type="match status" value="1"/>
</dbReference>
<dbReference type="SUPFAM" id="SSF50447">
    <property type="entry name" value="Translation proteins"/>
    <property type="match status" value="1"/>
</dbReference>
<dbReference type="Gene3D" id="3.30.70.240">
    <property type="match status" value="1"/>
</dbReference>
<dbReference type="PANTHER" id="PTHR43261:SF6">
    <property type="entry name" value="ELONGATION FACTOR G-LIKE PROTEIN"/>
    <property type="match status" value="1"/>
</dbReference>
<dbReference type="Gene3D" id="3.30.70.870">
    <property type="entry name" value="Elongation Factor G (Translational Gtpase), domain 3"/>
    <property type="match status" value="1"/>
</dbReference>
<dbReference type="SUPFAM" id="SSF54980">
    <property type="entry name" value="EF-G C-terminal domain-like"/>
    <property type="match status" value="2"/>
</dbReference>
<dbReference type="Pfam" id="PF03764">
    <property type="entry name" value="EFG_IV"/>
    <property type="match status" value="2"/>
</dbReference>
<dbReference type="Pfam" id="PF00009">
    <property type="entry name" value="GTP_EFTU"/>
    <property type="match status" value="1"/>
</dbReference>
<dbReference type="AlphaFoldDB" id="A0A098S1K5"/>
<dbReference type="NCBIfam" id="NF009381">
    <property type="entry name" value="PRK12740.1-5"/>
    <property type="match status" value="1"/>
</dbReference>
<comment type="function">
    <text evidence="5">Catalyzes the GTP-dependent ribosomal translocation step during translation elongation. During this step, the ribosome changes from the pre-translocational (PRE) to the post-translocational (POST) state as the newly formed A-site-bound peptidyl-tRNA and P-site-bound deacylated tRNA move to the P and E sites, respectively. Catalyzes the coordinated movement of the two tRNA molecules, the mRNA and conformational changes in the ribosome.</text>
</comment>
<dbReference type="PROSITE" id="PS51722">
    <property type="entry name" value="G_TR_2"/>
    <property type="match status" value="1"/>
</dbReference>
<sequence>MSYDTKNLRNVALLGHPGSGKTSFTECMLFEAGDIQRIGSVEEKNTQSDYTNIEKERGNSIFASLTHAEWKDSKINILDTPGFDDFIGEVVSALKVADTGLMVLNAQNGVEVGTELIWDYVERFETPCLFVINQLDTEKADYDATLQQAQDRFGEKVIPVQYPLETGVGFNKIIDALRMVMYVFPDGGGKPEKHDIPASEMQRAQEMHNALVEAAAENDEGLMERFFDEGTLTEEELTEGLRIAIAHQDIFPVFISSAIRNMGSGRIMGFINDVCPSPADRPAARLVGTDEKLACDSNAETTVFVYKTMTEPQVGLVSYFKVYAGTLKTGDELVNQKNQTTERFGQIFIAEGKNREPVTELKAGDIGVTVKLKNTHTNNTLDEKGTDIQIDPIHFPEPRIREAVQPMSANDMEKLYKALHQIEEEDPTLIVEQNATLKQTILHGQGQLHLDLIKYRIEKVHNVTMEFTKPRISYRETITRSADSMYRHKKQTGGAGQFAEVHLRVEPYTDGMPDPDGLSVRKKEVEELPWGGKLAFYWCIVGGSIDAKYSNAIKKGLLQRMEEGPLTGSHCQDIRVSIYDGKMHSVDSNDMAFMLASKQAFRAAFKEAAPQLLEPIYKLEILCSDDAMGDIMGDLQTRRAIIMGMDSDGHYQKITAHVPLAELYEYSNRLRSLSQGRAKFHQEFLEFQSVPHDLQAELMKAHEEELSEA</sequence>
<dbReference type="CDD" id="cd01434">
    <property type="entry name" value="EFG_mtEFG1_IV"/>
    <property type="match status" value="1"/>
</dbReference>
<dbReference type="InterPro" id="IPR014721">
    <property type="entry name" value="Ribsml_uS5_D2-typ_fold_subgr"/>
</dbReference>
<dbReference type="InterPro" id="IPR005517">
    <property type="entry name" value="Transl_elong_EFG/EF2_IV"/>
</dbReference>
<dbReference type="Gene3D" id="3.30.230.10">
    <property type="match status" value="1"/>
</dbReference>
<evidence type="ECO:0000256" key="1">
    <source>
        <dbReference type="ARBA" id="ARBA00013902"/>
    </source>
</evidence>
<dbReference type="RefSeq" id="WP_044229725.1">
    <property type="nucleotide sequence ID" value="NZ_JBKAGJ010000032.1"/>
</dbReference>
<protein>
    <recommendedName>
        <fullName evidence="2">Elongation factor G</fullName>
    </recommendedName>
    <alternativeName>
        <fullName evidence="1">Tetracycline resistance protein TetQ</fullName>
    </alternativeName>
</protein>
<evidence type="ECO:0000313" key="7">
    <source>
        <dbReference type="EMBL" id="KGE85022.1"/>
    </source>
</evidence>
<dbReference type="InterPro" id="IPR035647">
    <property type="entry name" value="EFG_III/V"/>
</dbReference>
<dbReference type="InterPro" id="IPR020568">
    <property type="entry name" value="Ribosomal_Su5_D2-typ_SF"/>
</dbReference>
<dbReference type="InterPro" id="IPR009000">
    <property type="entry name" value="Transl_B-barrel_sf"/>
</dbReference>
<evidence type="ECO:0000256" key="2">
    <source>
        <dbReference type="ARBA" id="ARBA00017872"/>
    </source>
</evidence>
<dbReference type="Pfam" id="PF14492">
    <property type="entry name" value="EFG_III"/>
    <property type="match status" value="1"/>
</dbReference>
<gene>
    <name evidence="7" type="ORF">IX84_30320</name>
</gene>
<dbReference type="CDD" id="cd04170">
    <property type="entry name" value="EF-G_bact"/>
    <property type="match status" value="1"/>
</dbReference>
<evidence type="ECO:0000256" key="3">
    <source>
        <dbReference type="ARBA" id="ARBA00022741"/>
    </source>
</evidence>
<dbReference type="NCBIfam" id="TIGR00231">
    <property type="entry name" value="small_GTP"/>
    <property type="match status" value="1"/>
</dbReference>
<keyword evidence="3" id="KW-0547">Nucleotide-binding</keyword>
<name>A0A098S1K5_9BACT</name>
<dbReference type="Pfam" id="PF22042">
    <property type="entry name" value="EF-G_D2"/>
    <property type="match status" value="1"/>
</dbReference>
<feature type="domain" description="Tr-type G" evidence="6">
    <location>
        <begin position="6"/>
        <end position="279"/>
    </location>
</feature>
<dbReference type="InterPro" id="IPR041095">
    <property type="entry name" value="EFG_II"/>
</dbReference>
<keyword evidence="4" id="KW-0342">GTP-binding</keyword>
<evidence type="ECO:0000256" key="5">
    <source>
        <dbReference type="ARBA" id="ARBA00024731"/>
    </source>
</evidence>
<proteinExistence type="predicted"/>
<dbReference type="EMBL" id="JPOS01000097">
    <property type="protein sequence ID" value="KGE85022.1"/>
    <property type="molecule type" value="Genomic_DNA"/>
</dbReference>